<evidence type="ECO:0000313" key="4">
    <source>
        <dbReference type="EMBL" id="MBD2862173.1"/>
    </source>
</evidence>
<evidence type="ECO:0000313" key="5">
    <source>
        <dbReference type="Proteomes" id="UP000639396"/>
    </source>
</evidence>
<sequence>MNWNRLHSECIKVLALTMVLAAALTPTFVGAQDTTTDRFLNGDQNVNFGRGVSDNPNGGSLAWGESYYLDSYVTMYETTGDSKWLDKIVDHTDRMIGNATDHDGDGALGWKDHTAAHNQLKNDTFTIEGSIDSRVEMAVYGSFEQDADSNHIPDGWTVQGAAGSVYRSTATGSAFSGSAGAVVESDGINENRLVQNLGYTPGITYRVESFMSVDSEMTQALVQVYNASTDSVIGYARAHHVGFERYVFTFKAPSSGTLQLRLGLQSYDQTGYKAFFDNLSVKALDDAIPLVENGGMEKLNPADSTLPIGWSRVGSNSSNVYVSPESSSGLYSLAVTTDNTSWKIAEQVIDYVPSQPYTLSFKGKVSSTAAQGRVQIYNATDGLVMAYATVGSMSWSSGNVSFTAPDTAGKTIKIRLYQTNWNLPGFTSYFDDLVLLEDSPLINGGMEELNTVDPTLPNNWTRSSASTSANVYISTDSASGSFSLATTTDNTSWEVAEQTISYLPSQTYTLSFKGKVSGTEASGLVSIYNVTDGVTIGSTTFRSTAWAPHKLTFTAPTSGKILKIRLYQNKWNLTGFTSYFDDLQLYTSFPVSALLNTGFEILDGSDATLPQSWTRMSGTTSADAYLVTGINNNYTGTRGVAIQPSASAVKGLEQKIAYRPGSVYVLGYKGRAVDTNYPGIVEVFNETDNTVLAASTYSSLKWSNRTMVFTASDVIGKAIKIRISQSVSSNGAIGYVDDISLKRLAHTEAAAWTRSSETTLAEAHRTNDSAIFSDGAGLELVHVDATAPMIYQEMYNYKPDVNYGISFSAKASTGAVGQVRVYDKTTSTALGSWSFGNTDKLTTVNGEFQTPEAGHDLIVEVSIPSGSTGDTIWVDSFELGQQWEHMVHEGVIMSPVLRFVNKVIADPSLHAAYLTKAHTYRDFTADHLFRKWDPYWKQISGTDGANNGSGVYLFPAGFSTELFPGRSLPHNQYLAFAQMLYLLYDATEGDAAYASDRPLYWSRANDMLRAFKSTVVPHPLNTNLATDAYLWNYWDNMGDWDSGHYASYKQEDISHAGLTMAGVVEAYHQGQVFTADDMAKFTRTFTDVMWNKSLPDPVLSYYNSRQPLVTTDKTNTNRFHFWTHFAEFDPLVRDIANAVCETDGCSTVIASGVAKWSGNKVVNSNFEQADPSDITLPQRWTRYNSTSATAALTKTDTGLNDSSLLVTADGASWKIIEQRMEHYEPNTPYTVSFLSKKYGTVNGRVQVYDYTTSTNLGQLIVSNTSWARNEFTIQTPEVGHDVRVRLYTSSVSPAGSSVGFDDVHAYPSLSDGEIANAGFETVDIWDSTLPRYWVRGASTITEKAAIDVTDRFAGIHSFKIDSSGDGAIQELSYVWLGYRPSTLYKVSFAGKVSGTAGGNLQIIDTTTNTMLVDQTFTSTSWATQTTTFTAPSDYKNKLKVRLTHGNPNAAGTMWIDELNITY</sequence>
<comment type="caution">
    <text evidence="4">The sequence shown here is derived from an EMBL/GenBank/DDBJ whole genome shotgun (WGS) entry which is preliminary data.</text>
</comment>
<dbReference type="Gene3D" id="2.60.120.260">
    <property type="entry name" value="Galactose-binding domain-like"/>
    <property type="match status" value="7"/>
</dbReference>
<keyword evidence="1" id="KW-0378">Hydrolase</keyword>
<keyword evidence="5" id="KW-1185">Reference proteome</keyword>
<gene>
    <name evidence="4" type="ORF">IDH45_09280</name>
</gene>
<evidence type="ECO:0000259" key="3">
    <source>
        <dbReference type="Pfam" id="PF02018"/>
    </source>
</evidence>
<dbReference type="Proteomes" id="UP000639396">
    <property type="component" value="Unassembled WGS sequence"/>
</dbReference>
<feature type="chain" id="PRO_5036789087" description="CBM-cenC domain-containing protein" evidence="2">
    <location>
        <begin position="32"/>
        <end position="1462"/>
    </location>
</feature>
<dbReference type="Pfam" id="PF02018">
    <property type="entry name" value="CBM_4_9"/>
    <property type="match status" value="1"/>
</dbReference>
<evidence type="ECO:0000256" key="1">
    <source>
        <dbReference type="ARBA" id="ARBA00022801"/>
    </source>
</evidence>
<dbReference type="EMBL" id="JACXJA010000009">
    <property type="protein sequence ID" value="MBD2862173.1"/>
    <property type="molecule type" value="Genomic_DNA"/>
</dbReference>
<accession>A0A927GZF2</accession>
<feature type="domain" description="CBM-cenC" evidence="3">
    <location>
        <begin position="1159"/>
        <end position="1290"/>
    </location>
</feature>
<evidence type="ECO:0000256" key="2">
    <source>
        <dbReference type="SAM" id="SignalP"/>
    </source>
</evidence>
<dbReference type="RefSeq" id="WP_190926832.1">
    <property type="nucleotide sequence ID" value="NZ_JACXJA010000009.1"/>
</dbReference>
<name>A0A927GZF2_9BACL</name>
<protein>
    <recommendedName>
        <fullName evidence="3">CBM-cenC domain-containing protein</fullName>
    </recommendedName>
</protein>
<dbReference type="InterPro" id="IPR003305">
    <property type="entry name" value="CenC_carb-bd"/>
</dbReference>
<keyword evidence="2" id="KW-0732">Signal</keyword>
<dbReference type="GO" id="GO:0016798">
    <property type="term" value="F:hydrolase activity, acting on glycosyl bonds"/>
    <property type="evidence" value="ECO:0007669"/>
    <property type="project" value="InterPro"/>
</dbReference>
<feature type="signal peptide" evidence="2">
    <location>
        <begin position="1"/>
        <end position="31"/>
    </location>
</feature>
<proteinExistence type="predicted"/>
<organism evidence="4 5">
    <name type="scientific">Paenibacillus oceani</name>
    <dbReference type="NCBI Taxonomy" id="2772510"/>
    <lineage>
        <taxon>Bacteria</taxon>
        <taxon>Bacillati</taxon>
        <taxon>Bacillota</taxon>
        <taxon>Bacilli</taxon>
        <taxon>Bacillales</taxon>
        <taxon>Paenibacillaceae</taxon>
        <taxon>Paenibacillus</taxon>
    </lineage>
</organism>
<reference evidence="4" key="1">
    <citation type="submission" date="2020-09" db="EMBL/GenBank/DDBJ databases">
        <title>A novel bacterium of genus Paenibacillus, isolated from South China Sea.</title>
        <authorList>
            <person name="Huang H."/>
            <person name="Mo K."/>
            <person name="Hu Y."/>
        </authorList>
    </citation>
    <scope>NUCLEOTIDE SEQUENCE</scope>
    <source>
        <strain evidence="4">IB182363</strain>
    </source>
</reference>